<reference evidence="2 3" key="1">
    <citation type="submission" date="2024-09" db="EMBL/GenBank/DDBJ databases">
        <authorList>
            <person name="Sun Q."/>
            <person name="Mori K."/>
        </authorList>
    </citation>
    <scope>NUCLEOTIDE SEQUENCE [LARGE SCALE GENOMIC DNA]</scope>
    <source>
        <strain evidence="2 3">JCM 11201</strain>
    </source>
</reference>
<keyword evidence="1" id="KW-0472">Membrane</keyword>
<keyword evidence="1" id="KW-0812">Transmembrane</keyword>
<evidence type="ECO:0000313" key="3">
    <source>
        <dbReference type="Proteomes" id="UP001589609"/>
    </source>
</evidence>
<feature type="transmembrane region" description="Helical" evidence="1">
    <location>
        <begin position="22"/>
        <end position="42"/>
    </location>
</feature>
<keyword evidence="3" id="KW-1185">Reference proteome</keyword>
<proteinExistence type="predicted"/>
<organism evidence="2 3">
    <name type="scientific">Ectobacillus funiculus</name>
    <dbReference type="NCBI Taxonomy" id="137993"/>
    <lineage>
        <taxon>Bacteria</taxon>
        <taxon>Bacillati</taxon>
        <taxon>Bacillota</taxon>
        <taxon>Bacilli</taxon>
        <taxon>Bacillales</taxon>
        <taxon>Bacillaceae</taxon>
        <taxon>Ectobacillus</taxon>
    </lineage>
</organism>
<gene>
    <name evidence="2" type="ORF">ACFFMS_31300</name>
</gene>
<dbReference type="RefSeq" id="WP_379952581.1">
    <property type="nucleotide sequence ID" value="NZ_JBHMAF010000200.1"/>
</dbReference>
<keyword evidence="1" id="KW-1133">Transmembrane helix</keyword>
<sequence>MSLAIAPNSQSHFAQGRFALKYIFPPFILYIPLLLMVIELICTRLRKREKVKT</sequence>
<accession>A0ABV5WR94</accession>
<name>A0ABV5WR94_9BACI</name>
<evidence type="ECO:0000313" key="2">
    <source>
        <dbReference type="EMBL" id="MFB9762713.1"/>
    </source>
</evidence>
<evidence type="ECO:0000256" key="1">
    <source>
        <dbReference type="SAM" id="Phobius"/>
    </source>
</evidence>
<protein>
    <submittedName>
        <fullName evidence="2">Uncharacterized protein</fullName>
    </submittedName>
</protein>
<dbReference type="EMBL" id="JBHMAF010000200">
    <property type="protein sequence ID" value="MFB9762713.1"/>
    <property type="molecule type" value="Genomic_DNA"/>
</dbReference>
<dbReference type="Proteomes" id="UP001589609">
    <property type="component" value="Unassembled WGS sequence"/>
</dbReference>
<comment type="caution">
    <text evidence="2">The sequence shown here is derived from an EMBL/GenBank/DDBJ whole genome shotgun (WGS) entry which is preliminary data.</text>
</comment>